<dbReference type="EMBL" id="CACVAT010000012">
    <property type="protein sequence ID" value="CAA6800122.1"/>
    <property type="molecule type" value="Genomic_DNA"/>
</dbReference>
<gene>
    <name evidence="2" type="ORF">HELGO_WM68458</name>
</gene>
<name>A0A6S6SAZ5_9GAMM</name>
<evidence type="ECO:0000259" key="1">
    <source>
        <dbReference type="Pfam" id="PF05685"/>
    </source>
</evidence>
<sequence length="84" mass="9975">MKSTRRTDLKEKLDSYSQIDTLLEYVVVAQDTPWVRVYRRRNHWQLETFGAKQNLVLESIGLELPVTDIYRRVRREVGLDIPSL</sequence>
<dbReference type="PANTHER" id="PTHR36558:SF1">
    <property type="entry name" value="RESTRICTION ENDONUCLEASE DOMAIN-CONTAINING PROTEIN-RELATED"/>
    <property type="match status" value="1"/>
</dbReference>
<feature type="domain" description="Putative restriction endonuclease" evidence="1">
    <location>
        <begin position="3"/>
        <end position="66"/>
    </location>
</feature>
<dbReference type="PANTHER" id="PTHR36558">
    <property type="entry name" value="GLR1098 PROTEIN"/>
    <property type="match status" value="1"/>
</dbReference>
<dbReference type="Gene3D" id="3.90.1570.10">
    <property type="entry name" value="tt1808, chain A"/>
    <property type="match status" value="1"/>
</dbReference>
<dbReference type="InterPro" id="IPR012296">
    <property type="entry name" value="Nuclease_put_TT1808"/>
</dbReference>
<proteinExistence type="predicted"/>
<dbReference type="AlphaFoldDB" id="A0A6S6SAZ5"/>
<organism evidence="2">
    <name type="scientific">uncultured Thiotrichaceae bacterium</name>
    <dbReference type="NCBI Taxonomy" id="298394"/>
    <lineage>
        <taxon>Bacteria</taxon>
        <taxon>Pseudomonadati</taxon>
        <taxon>Pseudomonadota</taxon>
        <taxon>Gammaproteobacteria</taxon>
        <taxon>Thiotrichales</taxon>
        <taxon>Thiotrichaceae</taxon>
        <taxon>environmental samples</taxon>
    </lineage>
</organism>
<dbReference type="InterPro" id="IPR008538">
    <property type="entry name" value="Uma2"/>
</dbReference>
<evidence type="ECO:0000313" key="2">
    <source>
        <dbReference type="EMBL" id="CAA6800122.1"/>
    </source>
</evidence>
<dbReference type="Pfam" id="PF05685">
    <property type="entry name" value="Uma2"/>
    <property type="match status" value="1"/>
</dbReference>
<protein>
    <recommendedName>
        <fullName evidence="1">Putative restriction endonuclease domain-containing protein</fullName>
    </recommendedName>
</protein>
<reference evidence="2" key="1">
    <citation type="submission" date="2020-01" db="EMBL/GenBank/DDBJ databases">
        <authorList>
            <person name="Meier V. D."/>
            <person name="Meier V D."/>
        </authorList>
    </citation>
    <scope>NUCLEOTIDE SEQUENCE</scope>
    <source>
        <strain evidence="2">HLG_WM_MAG_09</strain>
    </source>
</reference>
<accession>A0A6S6SAZ5</accession>